<evidence type="ECO:0000313" key="3">
    <source>
        <dbReference type="EMBL" id="GJS61095.1"/>
    </source>
</evidence>
<evidence type="ECO:0000256" key="1">
    <source>
        <dbReference type="SAM" id="MobiDB-lite"/>
    </source>
</evidence>
<proteinExistence type="predicted"/>
<dbReference type="PANTHER" id="PTHR11439:SF495">
    <property type="entry name" value="REVERSE TRANSCRIPTASE, RNA-DEPENDENT DNA POLYMERASE-RELATED"/>
    <property type="match status" value="1"/>
</dbReference>
<feature type="compositionally biased region" description="Polar residues" evidence="1">
    <location>
        <begin position="569"/>
        <end position="579"/>
    </location>
</feature>
<name>A0ABQ4X779_9ASTR</name>
<dbReference type="Pfam" id="PF07727">
    <property type="entry name" value="RVT_2"/>
    <property type="match status" value="1"/>
</dbReference>
<dbReference type="PANTHER" id="PTHR11439">
    <property type="entry name" value="GAG-POL-RELATED RETROTRANSPOSON"/>
    <property type="match status" value="1"/>
</dbReference>
<evidence type="ECO:0000259" key="2">
    <source>
        <dbReference type="Pfam" id="PF07727"/>
    </source>
</evidence>
<dbReference type="CDD" id="cd09272">
    <property type="entry name" value="RNase_HI_RT_Ty1"/>
    <property type="match status" value="1"/>
</dbReference>
<reference evidence="3" key="1">
    <citation type="journal article" date="2022" name="Int. J. Mol. Sci.">
        <title>Draft Genome of Tanacetum Coccineum: Genomic Comparison of Closely Related Tanacetum-Family Plants.</title>
        <authorList>
            <person name="Yamashiro T."/>
            <person name="Shiraishi A."/>
            <person name="Nakayama K."/>
            <person name="Satake H."/>
        </authorList>
    </citation>
    <scope>NUCLEOTIDE SEQUENCE</scope>
</reference>
<feature type="region of interest" description="Disordered" evidence="1">
    <location>
        <begin position="569"/>
        <end position="610"/>
    </location>
</feature>
<dbReference type="InterPro" id="IPR043502">
    <property type="entry name" value="DNA/RNA_pol_sf"/>
</dbReference>
<protein>
    <submittedName>
        <fullName evidence="3">Retrovirus-related pol polyprotein from transposon TNT 1-94</fullName>
    </submittedName>
</protein>
<evidence type="ECO:0000313" key="4">
    <source>
        <dbReference type="Proteomes" id="UP001151760"/>
    </source>
</evidence>
<keyword evidence="4" id="KW-1185">Reference proteome</keyword>
<dbReference type="InterPro" id="IPR013103">
    <property type="entry name" value="RVT_2"/>
</dbReference>
<dbReference type="SUPFAM" id="SSF56672">
    <property type="entry name" value="DNA/RNA polymerases"/>
    <property type="match status" value="1"/>
</dbReference>
<sequence length="610" mass="70699">MDVKTAFLNGPLKEEVFVQQPDGFVDPDFPNHVYRLKKALYGLKQAPRAWYDKLSSFLIEHHFTKGIVDPTLFTRRHGDDILLVQIYVDDIIFGSTKPVFAKRFEKLMKDNFEMSMIGEMKFFLGLQVHQSPRGIFICQSQYTMDILKKHGMEKCDTVSTPMATTKLDADLQGTPVDQTKYRSMIGGLMYLTASRPDITFATFTMQGVMMIEKAHPEAFNFWEIIIWMRTQLLDYGFRYKIPIYCDSKSAIAISCNPVQHSRTKHINIHYHFIKEHIEKGTIELYFVGTEYQLAYLFTKALPKERFEFLVHKIVGIILLDHCLSHALTATDDVPAVYLQQFWRTVSKVPDTEDTIKFMLDTQQFTYIVDMFRDTLHLPVETPENPFVAPANIHTIEAFTNRVGYQGVVDKVSAFFTKNLAQTWQIMFKVFNRCLTTRTSGHDQTKINILQLFHAVLNRTHVDYAALLWWDFMNNVFQKKEDIQYPHFIKLIVADLMDKFPNIPKRLEEDYHFIKDDVPLVSVYTTGNVLVRGMLIPDAFLTTEIREMNDFKEYEMVFMKVDVPMNQPQPVVSTQGTHRITPSAHRSPAVSASPPETKKRKQIARESSSPM</sequence>
<dbReference type="EMBL" id="BQNB010009265">
    <property type="protein sequence ID" value="GJS61095.1"/>
    <property type="molecule type" value="Genomic_DNA"/>
</dbReference>
<reference evidence="3" key="2">
    <citation type="submission" date="2022-01" db="EMBL/GenBank/DDBJ databases">
        <authorList>
            <person name="Yamashiro T."/>
            <person name="Shiraishi A."/>
            <person name="Satake H."/>
            <person name="Nakayama K."/>
        </authorList>
    </citation>
    <scope>NUCLEOTIDE SEQUENCE</scope>
</reference>
<organism evidence="3 4">
    <name type="scientific">Tanacetum coccineum</name>
    <dbReference type="NCBI Taxonomy" id="301880"/>
    <lineage>
        <taxon>Eukaryota</taxon>
        <taxon>Viridiplantae</taxon>
        <taxon>Streptophyta</taxon>
        <taxon>Embryophyta</taxon>
        <taxon>Tracheophyta</taxon>
        <taxon>Spermatophyta</taxon>
        <taxon>Magnoliopsida</taxon>
        <taxon>eudicotyledons</taxon>
        <taxon>Gunneridae</taxon>
        <taxon>Pentapetalae</taxon>
        <taxon>asterids</taxon>
        <taxon>campanulids</taxon>
        <taxon>Asterales</taxon>
        <taxon>Asteraceae</taxon>
        <taxon>Asteroideae</taxon>
        <taxon>Anthemideae</taxon>
        <taxon>Anthemidinae</taxon>
        <taxon>Tanacetum</taxon>
    </lineage>
</organism>
<dbReference type="Proteomes" id="UP001151760">
    <property type="component" value="Unassembled WGS sequence"/>
</dbReference>
<comment type="caution">
    <text evidence="3">The sequence shown here is derived from an EMBL/GenBank/DDBJ whole genome shotgun (WGS) entry which is preliminary data.</text>
</comment>
<feature type="domain" description="Reverse transcriptase Ty1/copia-type" evidence="2">
    <location>
        <begin position="1"/>
        <end position="163"/>
    </location>
</feature>
<accession>A0ABQ4X779</accession>
<gene>
    <name evidence="3" type="ORF">Tco_0655879</name>
</gene>